<dbReference type="OrthoDB" id="10375884at2759"/>
<name>A0A2S4L563_9HYPO</name>
<dbReference type="AlphaFoldDB" id="A0A2S4L563"/>
<reference evidence="1 2" key="1">
    <citation type="submission" date="2018-01" db="EMBL/GenBank/DDBJ databases">
        <title>Harnessing the power of phylogenomics to disentangle the directionality and signatures of interkingdom host jumping in the parasitic fungal genus Tolypocladium.</title>
        <authorList>
            <person name="Quandt C.A."/>
            <person name="Patterson W."/>
            <person name="Spatafora J.W."/>
        </authorList>
    </citation>
    <scope>NUCLEOTIDE SEQUENCE [LARGE SCALE GENOMIC DNA]</scope>
    <source>
        <strain evidence="1 2">NRBC 100945</strain>
    </source>
</reference>
<evidence type="ECO:0000313" key="2">
    <source>
        <dbReference type="Proteomes" id="UP000237481"/>
    </source>
</evidence>
<comment type="caution">
    <text evidence="1">The sequence shown here is derived from an EMBL/GenBank/DDBJ whole genome shotgun (WGS) entry which is preliminary data.</text>
</comment>
<gene>
    <name evidence="1" type="ORF">TPAR_02244</name>
</gene>
<keyword evidence="2" id="KW-1185">Reference proteome</keyword>
<protein>
    <submittedName>
        <fullName evidence="1">Uncharacterized protein</fullName>
    </submittedName>
</protein>
<sequence length="212" mass="24046">MNWVLPRDVVSLKVTLPPWHVAGKPFDPPILVSAIGARFPVNSDDLYLARIFLDRIGDFPVTRSKLQTEEVLEGELETGLTTELDGMFFFLFDQKAEGTLKPLQLGGWTMGQSYTFVIQIFVCRFNRGPEGDYWNQEELVGEVSTNEIAARSWLVRGSPPKFWPDCQLSQAIAGMRFTNPTRSLEEMMDLHPTRECHGDTAEGPWRTLAREP</sequence>
<organism evidence="1 2">
    <name type="scientific">Tolypocladium paradoxum</name>
    <dbReference type="NCBI Taxonomy" id="94208"/>
    <lineage>
        <taxon>Eukaryota</taxon>
        <taxon>Fungi</taxon>
        <taxon>Dikarya</taxon>
        <taxon>Ascomycota</taxon>
        <taxon>Pezizomycotina</taxon>
        <taxon>Sordariomycetes</taxon>
        <taxon>Hypocreomycetidae</taxon>
        <taxon>Hypocreales</taxon>
        <taxon>Ophiocordycipitaceae</taxon>
        <taxon>Tolypocladium</taxon>
    </lineage>
</organism>
<proteinExistence type="predicted"/>
<accession>A0A2S4L563</accession>
<evidence type="ECO:0000313" key="1">
    <source>
        <dbReference type="EMBL" id="POR37557.1"/>
    </source>
</evidence>
<dbReference type="EMBL" id="PKSG01000235">
    <property type="protein sequence ID" value="POR37557.1"/>
    <property type="molecule type" value="Genomic_DNA"/>
</dbReference>
<dbReference type="Proteomes" id="UP000237481">
    <property type="component" value="Unassembled WGS sequence"/>
</dbReference>